<organism evidence="8">
    <name type="scientific">Magnaporthiopsis poae (strain ATCC 64411 / 73-15)</name>
    <name type="common">Kentucky bluegrass fungus</name>
    <name type="synonym">Magnaporthe poae</name>
    <dbReference type="NCBI Taxonomy" id="644358"/>
    <lineage>
        <taxon>Eukaryota</taxon>
        <taxon>Fungi</taxon>
        <taxon>Dikarya</taxon>
        <taxon>Ascomycota</taxon>
        <taxon>Pezizomycotina</taxon>
        <taxon>Sordariomycetes</taxon>
        <taxon>Sordariomycetidae</taxon>
        <taxon>Magnaporthales</taxon>
        <taxon>Magnaporthaceae</taxon>
        <taxon>Magnaporthiopsis</taxon>
    </lineage>
</organism>
<dbReference type="VEuPathDB" id="FungiDB:MAPG_00287"/>
<dbReference type="InterPro" id="IPR000014">
    <property type="entry name" value="PAS"/>
</dbReference>
<dbReference type="NCBIfam" id="TIGR00229">
    <property type="entry name" value="sensory_box"/>
    <property type="match status" value="1"/>
</dbReference>
<dbReference type="OrthoDB" id="411251at2759"/>
<dbReference type="CDD" id="cd00130">
    <property type="entry name" value="PAS"/>
    <property type="match status" value="1"/>
</dbReference>
<protein>
    <recommendedName>
        <fullName evidence="7">PAS domain-containing protein</fullName>
    </recommendedName>
</protein>
<dbReference type="InterPro" id="IPR013655">
    <property type="entry name" value="PAS_fold_3"/>
</dbReference>
<proteinExistence type="predicted"/>
<gene>
    <name evidence="8" type="ORF">MAPG_00287</name>
</gene>
<reference evidence="8" key="1">
    <citation type="submission" date="2010-05" db="EMBL/GenBank/DDBJ databases">
        <title>The Genome Sequence of Magnaporthe poae strain ATCC 64411.</title>
        <authorList>
            <consortium name="The Broad Institute Genome Sequencing Platform"/>
            <consortium name="Broad Institute Genome Sequencing Center for Infectious Disease"/>
            <person name="Ma L.-J."/>
            <person name="Dead R."/>
            <person name="Young S."/>
            <person name="Zeng Q."/>
            <person name="Koehrsen M."/>
            <person name="Alvarado L."/>
            <person name="Berlin A."/>
            <person name="Chapman S.B."/>
            <person name="Chen Z."/>
            <person name="Freedman E."/>
            <person name="Gellesch M."/>
            <person name="Goldberg J."/>
            <person name="Griggs A."/>
            <person name="Gujja S."/>
            <person name="Heilman E.R."/>
            <person name="Heiman D."/>
            <person name="Hepburn T."/>
            <person name="Howarth C."/>
            <person name="Jen D."/>
            <person name="Larson L."/>
            <person name="Mehta T."/>
            <person name="Neiman D."/>
            <person name="Pearson M."/>
            <person name="Roberts A."/>
            <person name="Saif S."/>
            <person name="Shea T."/>
            <person name="Shenoy N."/>
            <person name="Sisk P."/>
            <person name="Stolte C."/>
            <person name="Sykes S."/>
            <person name="Walk T."/>
            <person name="White J."/>
            <person name="Yandava C."/>
            <person name="Haas B."/>
            <person name="Nusbaum C."/>
            <person name="Birren B."/>
        </authorList>
    </citation>
    <scope>NUCLEOTIDE SEQUENCE</scope>
    <source>
        <strain evidence="8">ATCC 64411</strain>
    </source>
</reference>
<dbReference type="Pfam" id="PF08447">
    <property type="entry name" value="PAS_3"/>
    <property type="match status" value="1"/>
</dbReference>
<keyword evidence="4" id="KW-0804">Transcription</keyword>
<feature type="non-terminal residue" evidence="8">
    <location>
        <position position="255"/>
    </location>
</feature>
<dbReference type="GO" id="GO:0000981">
    <property type="term" value="F:DNA-binding transcription factor activity, RNA polymerase II-specific"/>
    <property type="evidence" value="ECO:0007669"/>
    <property type="project" value="TreeGrafter"/>
</dbReference>
<evidence type="ECO:0000256" key="6">
    <source>
        <dbReference type="SAM" id="MobiDB-lite"/>
    </source>
</evidence>
<feature type="domain" description="PAS" evidence="7">
    <location>
        <begin position="1"/>
        <end position="48"/>
    </location>
</feature>
<evidence type="ECO:0000259" key="7">
    <source>
        <dbReference type="PROSITE" id="PS50112"/>
    </source>
</evidence>
<evidence type="ECO:0000256" key="2">
    <source>
        <dbReference type="ARBA" id="ARBA00023015"/>
    </source>
</evidence>
<evidence type="ECO:0000256" key="4">
    <source>
        <dbReference type="ARBA" id="ARBA00023163"/>
    </source>
</evidence>
<dbReference type="GO" id="GO:0005634">
    <property type="term" value="C:nucleus"/>
    <property type="evidence" value="ECO:0007669"/>
    <property type="project" value="UniProtKB-SubCell"/>
</dbReference>
<dbReference type="InterPro" id="IPR035965">
    <property type="entry name" value="PAS-like_dom_sf"/>
</dbReference>
<dbReference type="AlphaFoldDB" id="A0A0H2TBC4"/>
<evidence type="ECO:0000256" key="1">
    <source>
        <dbReference type="ARBA" id="ARBA00004123"/>
    </source>
</evidence>
<dbReference type="Gene3D" id="3.30.450.20">
    <property type="entry name" value="PAS domain"/>
    <property type="match status" value="1"/>
</dbReference>
<reference evidence="8" key="2">
    <citation type="submission" date="2011-03" db="EMBL/GenBank/DDBJ databases">
        <title>Annotation of Magnaporthe poae ATCC 64411.</title>
        <authorList>
            <person name="Ma L.-J."/>
            <person name="Dead R."/>
            <person name="Young S.K."/>
            <person name="Zeng Q."/>
            <person name="Gargeya S."/>
            <person name="Fitzgerald M."/>
            <person name="Haas B."/>
            <person name="Abouelleil A."/>
            <person name="Alvarado L."/>
            <person name="Arachchi H.M."/>
            <person name="Berlin A."/>
            <person name="Brown A."/>
            <person name="Chapman S.B."/>
            <person name="Chen Z."/>
            <person name="Dunbar C."/>
            <person name="Freedman E."/>
            <person name="Gearin G."/>
            <person name="Gellesch M."/>
            <person name="Goldberg J."/>
            <person name="Griggs A."/>
            <person name="Gujja S."/>
            <person name="Heiman D."/>
            <person name="Howarth C."/>
            <person name="Larson L."/>
            <person name="Lui A."/>
            <person name="MacDonald P.J.P."/>
            <person name="Mehta T."/>
            <person name="Montmayeur A."/>
            <person name="Murphy C."/>
            <person name="Neiman D."/>
            <person name="Pearson M."/>
            <person name="Priest M."/>
            <person name="Roberts A."/>
            <person name="Saif S."/>
            <person name="Shea T."/>
            <person name="Shenoy N."/>
            <person name="Sisk P."/>
            <person name="Stolte C."/>
            <person name="Sykes S."/>
            <person name="Yandava C."/>
            <person name="Wortman J."/>
            <person name="Nusbaum C."/>
            <person name="Birren B."/>
        </authorList>
    </citation>
    <scope>NUCLEOTIDE SEQUENCE</scope>
    <source>
        <strain evidence="8">ATCC 64411</strain>
    </source>
</reference>
<keyword evidence="2" id="KW-0805">Transcription regulation</keyword>
<dbReference type="GO" id="GO:0000977">
    <property type="term" value="F:RNA polymerase II transcription regulatory region sequence-specific DNA binding"/>
    <property type="evidence" value="ECO:0007669"/>
    <property type="project" value="TreeGrafter"/>
</dbReference>
<evidence type="ECO:0000256" key="3">
    <source>
        <dbReference type="ARBA" id="ARBA00023125"/>
    </source>
</evidence>
<evidence type="ECO:0000256" key="5">
    <source>
        <dbReference type="ARBA" id="ARBA00023242"/>
    </source>
</evidence>
<dbReference type="SUPFAM" id="SSF55785">
    <property type="entry name" value="PYP-like sensor domain (PAS domain)"/>
    <property type="match status" value="1"/>
</dbReference>
<feature type="compositionally biased region" description="Acidic residues" evidence="6">
    <location>
        <begin position="228"/>
        <end position="246"/>
    </location>
</feature>
<dbReference type="PROSITE" id="PS50112">
    <property type="entry name" value="PAS"/>
    <property type="match status" value="1"/>
</dbReference>
<keyword evidence="3" id="KW-0238">DNA-binding</keyword>
<dbReference type="EMBL" id="GL876966">
    <property type="protein sequence ID" value="KLU81193.1"/>
    <property type="molecule type" value="Genomic_DNA"/>
</dbReference>
<sequence length="255" mass="29081">MEQTFMTIHNLTPDANILFASDSIVDILGYQPEDVFGRSSFDYFHPDEVPFARSVHSRGVLLDKAAVLHYARIRGRDGQWISCECCFTIVHDVLVACISLYRRGVKSERRALEAPQIRRIFSCSPRDPRYHMLEHLSPKFRMPAMEREPRAALILNRFTRSLNIMYATNAVSTIVGIAPDDIKNTSFYGCIQENCLPEAVRCLESAKANDSIAYLRFWFRDPRGQGDVMDEDEDEDEEDQDDDSDSENGGVQLST</sequence>
<name>A0A0H2TBC4_MAGP6</name>
<dbReference type="PANTHER" id="PTHR23043">
    <property type="entry name" value="HYPOXIA-INDUCIBLE FACTOR 1 ALPHA"/>
    <property type="match status" value="1"/>
</dbReference>
<keyword evidence="5" id="KW-0539">Nucleus</keyword>
<comment type="subcellular location">
    <subcellularLocation>
        <location evidence="1">Nucleus</location>
    </subcellularLocation>
</comment>
<accession>A0A0H2TBC4</accession>
<dbReference type="PANTHER" id="PTHR23043:SF17">
    <property type="entry name" value="PROTEIN SIMILAR"/>
    <property type="match status" value="1"/>
</dbReference>
<feature type="region of interest" description="Disordered" evidence="6">
    <location>
        <begin position="223"/>
        <end position="255"/>
    </location>
</feature>
<evidence type="ECO:0000313" key="8">
    <source>
        <dbReference type="EMBL" id="KLU81193.1"/>
    </source>
</evidence>